<gene>
    <name evidence="4" type="ORF">WDS16_14640</name>
</gene>
<evidence type="ECO:0000313" key="4">
    <source>
        <dbReference type="EMBL" id="WXG66538.1"/>
    </source>
</evidence>
<feature type="domain" description="HTH tetR-type" evidence="3">
    <location>
        <begin position="6"/>
        <end position="66"/>
    </location>
</feature>
<dbReference type="InterPro" id="IPR041467">
    <property type="entry name" value="Sco4008_C"/>
</dbReference>
<dbReference type="Gene3D" id="1.10.357.10">
    <property type="entry name" value="Tetracycline Repressor, domain 2"/>
    <property type="match status" value="1"/>
</dbReference>
<dbReference type="InterPro" id="IPR036271">
    <property type="entry name" value="Tet_transcr_reg_TetR-rel_C_sf"/>
</dbReference>
<keyword evidence="1 2" id="KW-0238">DNA-binding</keyword>
<reference evidence="4 5" key="1">
    <citation type="submission" date="2024-03" db="EMBL/GenBank/DDBJ databases">
        <title>Natural products discovery in diverse microorganisms through a two-stage MS feature dereplication strategy.</title>
        <authorList>
            <person name="Zhang R."/>
        </authorList>
    </citation>
    <scope>NUCLEOTIDE SEQUENCE [LARGE SCALE GENOMIC DNA]</scope>
    <source>
        <strain evidence="4 5">18930</strain>
    </source>
</reference>
<dbReference type="Pfam" id="PF00440">
    <property type="entry name" value="TetR_N"/>
    <property type="match status" value="1"/>
</dbReference>
<dbReference type="PANTHER" id="PTHR30328">
    <property type="entry name" value="TRANSCRIPTIONAL REPRESSOR"/>
    <property type="match status" value="1"/>
</dbReference>
<name>A0ABZ2PFB6_9NOCA</name>
<dbReference type="PROSITE" id="PS50977">
    <property type="entry name" value="HTH_TETR_2"/>
    <property type="match status" value="1"/>
</dbReference>
<dbReference type="Proteomes" id="UP001432000">
    <property type="component" value="Chromosome"/>
</dbReference>
<proteinExistence type="predicted"/>
<dbReference type="InterPro" id="IPR001647">
    <property type="entry name" value="HTH_TetR"/>
</dbReference>
<dbReference type="SUPFAM" id="SSF48498">
    <property type="entry name" value="Tetracyclin repressor-like, C-terminal domain"/>
    <property type="match status" value="1"/>
</dbReference>
<dbReference type="InterPro" id="IPR009057">
    <property type="entry name" value="Homeodomain-like_sf"/>
</dbReference>
<sequence>MRADSGATRARIVAAARTEFAAYGLAGARVDRISANASASKERLYAYFGDKESLFAAAVADGFARFVGAVPFTVDDLGQFAVRVYRHLCSEPEEHRILLWAQLQHASGLRGDDAIGGVLDARAAEVAQAQRKGALNADIAAEDLLTLIFGIVSAWLTTPGQVGVISDAELDRRCHVIESAVRRLCEVRRD</sequence>
<evidence type="ECO:0000256" key="2">
    <source>
        <dbReference type="PROSITE-ProRule" id="PRU00335"/>
    </source>
</evidence>
<dbReference type="InterPro" id="IPR050109">
    <property type="entry name" value="HTH-type_TetR-like_transc_reg"/>
</dbReference>
<protein>
    <submittedName>
        <fullName evidence="4">TetR family transcriptional regulator</fullName>
    </submittedName>
</protein>
<dbReference type="SUPFAM" id="SSF46689">
    <property type="entry name" value="Homeodomain-like"/>
    <property type="match status" value="1"/>
</dbReference>
<dbReference type="RefSeq" id="WP_338885985.1">
    <property type="nucleotide sequence ID" value="NZ_CP147846.1"/>
</dbReference>
<evidence type="ECO:0000256" key="1">
    <source>
        <dbReference type="ARBA" id="ARBA00023125"/>
    </source>
</evidence>
<organism evidence="4 5">
    <name type="scientific">Rhodococcus sovatensis</name>
    <dbReference type="NCBI Taxonomy" id="1805840"/>
    <lineage>
        <taxon>Bacteria</taxon>
        <taxon>Bacillati</taxon>
        <taxon>Actinomycetota</taxon>
        <taxon>Actinomycetes</taxon>
        <taxon>Mycobacteriales</taxon>
        <taxon>Nocardiaceae</taxon>
        <taxon>Rhodococcus</taxon>
    </lineage>
</organism>
<dbReference type="PANTHER" id="PTHR30328:SF54">
    <property type="entry name" value="HTH-TYPE TRANSCRIPTIONAL REPRESSOR SCO4008"/>
    <property type="match status" value="1"/>
</dbReference>
<feature type="DNA-binding region" description="H-T-H motif" evidence="2">
    <location>
        <begin position="29"/>
        <end position="48"/>
    </location>
</feature>
<keyword evidence="5" id="KW-1185">Reference proteome</keyword>
<evidence type="ECO:0000313" key="5">
    <source>
        <dbReference type="Proteomes" id="UP001432000"/>
    </source>
</evidence>
<dbReference type="EMBL" id="CP147846">
    <property type="protein sequence ID" value="WXG66538.1"/>
    <property type="molecule type" value="Genomic_DNA"/>
</dbReference>
<accession>A0ABZ2PFB6</accession>
<dbReference type="Pfam" id="PF17926">
    <property type="entry name" value="TetR_C_21"/>
    <property type="match status" value="1"/>
</dbReference>
<evidence type="ECO:0000259" key="3">
    <source>
        <dbReference type="PROSITE" id="PS50977"/>
    </source>
</evidence>